<dbReference type="InterPro" id="IPR000477">
    <property type="entry name" value="RT_dom"/>
</dbReference>
<feature type="non-terminal residue" evidence="3">
    <location>
        <position position="1"/>
    </location>
</feature>
<gene>
    <name evidence="3" type="ORF">Tci_681519</name>
</gene>
<feature type="non-terminal residue" evidence="3">
    <location>
        <position position="437"/>
    </location>
</feature>
<dbReference type="InterPro" id="IPR043128">
    <property type="entry name" value="Rev_trsase/Diguanyl_cyclase"/>
</dbReference>
<evidence type="ECO:0000313" key="3">
    <source>
        <dbReference type="EMBL" id="GFB09548.1"/>
    </source>
</evidence>
<dbReference type="Pfam" id="PF00078">
    <property type="entry name" value="RVT_1"/>
    <property type="match status" value="1"/>
</dbReference>
<organism evidence="3">
    <name type="scientific">Tanacetum cinerariifolium</name>
    <name type="common">Dalmatian daisy</name>
    <name type="synonym">Chrysanthemum cinerariifolium</name>
    <dbReference type="NCBI Taxonomy" id="118510"/>
    <lineage>
        <taxon>Eukaryota</taxon>
        <taxon>Viridiplantae</taxon>
        <taxon>Streptophyta</taxon>
        <taxon>Embryophyta</taxon>
        <taxon>Tracheophyta</taxon>
        <taxon>Spermatophyta</taxon>
        <taxon>Magnoliopsida</taxon>
        <taxon>eudicotyledons</taxon>
        <taxon>Gunneridae</taxon>
        <taxon>Pentapetalae</taxon>
        <taxon>asterids</taxon>
        <taxon>campanulids</taxon>
        <taxon>Asterales</taxon>
        <taxon>Asteraceae</taxon>
        <taxon>Asteroideae</taxon>
        <taxon>Anthemideae</taxon>
        <taxon>Anthemidinae</taxon>
        <taxon>Tanacetum</taxon>
    </lineage>
</organism>
<protein>
    <submittedName>
        <fullName evidence="3">Reverse transcriptase domain-containing protein</fullName>
    </submittedName>
</protein>
<evidence type="ECO:0000259" key="2">
    <source>
        <dbReference type="Pfam" id="PF00078"/>
    </source>
</evidence>
<keyword evidence="3" id="KW-0548">Nucleotidyltransferase</keyword>
<dbReference type="GO" id="GO:0003964">
    <property type="term" value="F:RNA-directed DNA polymerase activity"/>
    <property type="evidence" value="ECO:0007669"/>
    <property type="project" value="UniProtKB-KW"/>
</dbReference>
<sequence length="437" mass="48995">TSDPIISSSSPSFTPFEGSDFILEEIKTFLRTSDELSNLDDYYDTEGDILYLEKLLNKDPSLNLPPVKTRDLKQVDATMTKPLIEEPLELELKELSSYLEYSFLEGTDKLPVIISKELKDEEKSAILKVLKSHKRAIAWKISDIKGTFQRCMMAIFYDMIEKTMEVFMDDFSVFGDSFSSCLYHLDKMIQRCKDTNLVLNWKKCHFMVKEGIVLGHKISQSGIKVDKAKVDVIAKLPHPNSIKDSEESGVTYTDILSPFEELSDIGSPGADDHEYLMMIEDPYVEVALQAPPSLDYMPGPEEPEQAPLSPDYIPGLEHADDEIVAGDQPYVEDASPIAQSPEYVPESDFEMHLEDDDDEDPEEDPVDYPADGDDGDDEEESSEDEEDDEMDVEADENEEEEHLAPADSIVVAPTAADQAPSAEETEPFETNESAATP</sequence>
<dbReference type="PANTHER" id="PTHR24559:SF432">
    <property type="entry name" value="RNA-DIRECTED DNA POLYMERASE HOMOLOG"/>
    <property type="match status" value="1"/>
</dbReference>
<dbReference type="InterPro" id="IPR043502">
    <property type="entry name" value="DNA/RNA_pol_sf"/>
</dbReference>
<feature type="region of interest" description="Disordered" evidence="1">
    <location>
        <begin position="292"/>
        <end position="315"/>
    </location>
</feature>
<dbReference type="EMBL" id="BKCJ010550961">
    <property type="protein sequence ID" value="GFB09548.1"/>
    <property type="molecule type" value="Genomic_DNA"/>
</dbReference>
<keyword evidence="3" id="KW-0808">Transferase</keyword>
<keyword evidence="3" id="KW-0695">RNA-directed DNA polymerase</keyword>
<evidence type="ECO:0000256" key="1">
    <source>
        <dbReference type="SAM" id="MobiDB-lite"/>
    </source>
</evidence>
<comment type="caution">
    <text evidence="3">The sequence shown here is derived from an EMBL/GenBank/DDBJ whole genome shotgun (WGS) entry which is preliminary data.</text>
</comment>
<name>A0A699KWH3_TANCI</name>
<accession>A0A699KWH3</accession>
<feature type="region of interest" description="Disordered" evidence="1">
    <location>
        <begin position="337"/>
        <end position="437"/>
    </location>
</feature>
<dbReference type="InterPro" id="IPR053134">
    <property type="entry name" value="RNA-dir_DNA_polymerase"/>
</dbReference>
<feature type="domain" description="Reverse transcriptase" evidence="2">
    <location>
        <begin position="147"/>
        <end position="218"/>
    </location>
</feature>
<feature type="compositionally biased region" description="Acidic residues" evidence="1">
    <location>
        <begin position="345"/>
        <end position="401"/>
    </location>
</feature>
<dbReference type="PANTHER" id="PTHR24559">
    <property type="entry name" value="TRANSPOSON TY3-I GAG-POL POLYPROTEIN"/>
    <property type="match status" value="1"/>
</dbReference>
<proteinExistence type="predicted"/>
<dbReference type="SUPFAM" id="SSF56672">
    <property type="entry name" value="DNA/RNA polymerases"/>
    <property type="match status" value="1"/>
</dbReference>
<dbReference type="AlphaFoldDB" id="A0A699KWH3"/>
<reference evidence="3" key="1">
    <citation type="journal article" date="2019" name="Sci. Rep.">
        <title>Draft genome of Tanacetum cinerariifolium, the natural source of mosquito coil.</title>
        <authorList>
            <person name="Yamashiro T."/>
            <person name="Shiraishi A."/>
            <person name="Satake H."/>
            <person name="Nakayama K."/>
        </authorList>
    </citation>
    <scope>NUCLEOTIDE SEQUENCE</scope>
</reference>
<dbReference type="Gene3D" id="3.30.70.270">
    <property type="match status" value="1"/>
</dbReference>